<dbReference type="InterPro" id="IPR002052">
    <property type="entry name" value="DNA_methylase_N6_adenine_CS"/>
</dbReference>
<comment type="caution">
    <text evidence="1">The sequence shown here is derived from an EMBL/GenBank/DDBJ whole genome shotgun (WGS) entry which is preliminary data.</text>
</comment>
<name>X1S0Y0_9ZZZZ</name>
<proteinExistence type="predicted"/>
<dbReference type="GO" id="GO:0032259">
    <property type="term" value="P:methylation"/>
    <property type="evidence" value="ECO:0007669"/>
    <property type="project" value="InterPro"/>
</dbReference>
<dbReference type="EMBL" id="BARW01013875">
    <property type="protein sequence ID" value="GAI72846.1"/>
    <property type="molecule type" value="Genomic_DNA"/>
</dbReference>
<dbReference type="GO" id="GO:0003676">
    <property type="term" value="F:nucleic acid binding"/>
    <property type="evidence" value="ECO:0007669"/>
    <property type="project" value="InterPro"/>
</dbReference>
<accession>X1S0Y0</accession>
<reference evidence="1" key="1">
    <citation type="journal article" date="2014" name="Front. Microbiol.">
        <title>High frequency of phylogenetically diverse reductive dehalogenase-homologous genes in deep subseafloor sedimentary metagenomes.</title>
        <authorList>
            <person name="Kawai M."/>
            <person name="Futagami T."/>
            <person name="Toyoda A."/>
            <person name="Takaki Y."/>
            <person name="Nishi S."/>
            <person name="Hori S."/>
            <person name="Arai W."/>
            <person name="Tsubouchi T."/>
            <person name="Morono Y."/>
            <person name="Uchiyama I."/>
            <person name="Ito T."/>
            <person name="Fujiyama A."/>
            <person name="Inagaki F."/>
            <person name="Takami H."/>
        </authorList>
    </citation>
    <scope>NUCLEOTIDE SEQUENCE</scope>
    <source>
        <strain evidence="1">Expedition CK06-06</strain>
    </source>
</reference>
<evidence type="ECO:0000313" key="1">
    <source>
        <dbReference type="EMBL" id="GAI72846.1"/>
    </source>
</evidence>
<dbReference type="PROSITE" id="PS00092">
    <property type="entry name" value="N6_MTASE"/>
    <property type="match status" value="1"/>
</dbReference>
<feature type="non-terminal residue" evidence="1">
    <location>
        <position position="106"/>
    </location>
</feature>
<protein>
    <submittedName>
        <fullName evidence="1">Uncharacterized protein</fullName>
    </submittedName>
</protein>
<sequence>MVLENSPTPINTRVEVAKIARVSDNTIAKVKAIEEKATPKQKAKLVTGEATINQVYVQVRRQEVKEQIKQTQWPTGKYRVIYADPPWQYSNNQPDYQTVQDDHYPT</sequence>
<dbReference type="GO" id="GO:0008168">
    <property type="term" value="F:methyltransferase activity"/>
    <property type="evidence" value="ECO:0007669"/>
    <property type="project" value="InterPro"/>
</dbReference>
<organism evidence="1">
    <name type="scientific">marine sediment metagenome</name>
    <dbReference type="NCBI Taxonomy" id="412755"/>
    <lineage>
        <taxon>unclassified sequences</taxon>
        <taxon>metagenomes</taxon>
        <taxon>ecological metagenomes</taxon>
    </lineage>
</organism>
<dbReference type="AlphaFoldDB" id="X1S0Y0"/>
<gene>
    <name evidence="1" type="ORF">S12H4_25081</name>
</gene>